<evidence type="ECO:0000256" key="2">
    <source>
        <dbReference type="ARBA" id="ARBA00010945"/>
    </source>
</evidence>
<comment type="subcellular location">
    <subcellularLocation>
        <location evidence="1 15">Cytoplasm</location>
    </subcellularLocation>
</comment>
<keyword evidence="12 15" id="KW-0238">DNA-binding</keyword>
<gene>
    <name evidence="15" type="primary">dinB</name>
    <name evidence="17" type="ORF">EY643_08350</name>
</gene>
<evidence type="ECO:0000256" key="1">
    <source>
        <dbReference type="ARBA" id="ARBA00004496"/>
    </source>
</evidence>
<feature type="site" description="Substrate discrimination" evidence="15">
    <location>
        <position position="15"/>
    </location>
</feature>
<dbReference type="GO" id="GO:0006281">
    <property type="term" value="P:DNA repair"/>
    <property type="evidence" value="ECO:0007669"/>
    <property type="project" value="UniProtKB-UniRule"/>
</dbReference>
<dbReference type="AlphaFoldDB" id="A0A5P9NIU9"/>
<evidence type="ECO:0000313" key="18">
    <source>
        <dbReference type="Proteomes" id="UP000326287"/>
    </source>
</evidence>
<dbReference type="GO" id="GO:0005829">
    <property type="term" value="C:cytosol"/>
    <property type="evidence" value="ECO:0007669"/>
    <property type="project" value="TreeGrafter"/>
</dbReference>
<dbReference type="PANTHER" id="PTHR11076">
    <property type="entry name" value="DNA REPAIR POLYMERASE UMUC / TRANSFERASE FAMILY MEMBER"/>
    <property type="match status" value="1"/>
</dbReference>
<dbReference type="SUPFAM" id="SSF100879">
    <property type="entry name" value="Lesion bypass DNA polymerase (Y-family), little finger domain"/>
    <property type="match status" value="1"/>
</dbReference>
<evidence type="ECO:0000259" key="16">
    <source>
        <dbReference type="PROSITE" id="PS50173"/>
    </source>
</evidence>
<dbReference type="HAMAP" id="MF_01113">
    <property type="entry name" value="DNApol_IV"/>
    <property type="match status" value="1"/>
</dbReference>
<dbReference type="Pfam" id="PF00817">
    <property type="entry name" value="IMS"/>
    <property type="match status" value="1"/>
</dbReference>
<dbReference type="EC" id="2.7.7.7" evidence="15"/>
<organism evidence="17 18">
    <name type="scientific">Halioglobus maricola</name>
    <dbReference type="NCBI Taxonomy" id="2601894"/>
    <lineage>
        <taxon>Bacteria</taxon>
        <taxon>Pseudomonadati</taxon>
        <taxon>Pseudomonadota</taxon>
        <taxon>Gammaproteobacteria</taxon>
        <taxon>Cellvibrionales</taxon>
        <taxon>Halieaceae</taxon>
        <taxon>Halioglobus</taxon>
    </lineage>
</organism>
<dbReference type="EMBL" id="CP036422">
    <property type="protein sequence ID" value="QFU75662.1"/>
    <property type="molecule type" value="Genomic_DNA"/>
</dbReference>
<keyword evidence="11 15" id="KW-0239">DNA-directed DNA polymerase</keyword>
<reference evidence="17 18" key="1">
    <citation type="submission" date="2019-02" db="EMBL/GenBank/DDBJ databases">
        <authorList>
            <person name="Li S.-H."/>
        </authorList>
    </citation>
    <scope>NUCLEOTIDE SEQUENCE [LARGE SCALE GENOMIC DNA]</scope>
    <source>
        <strain evidence="17 18">IMCC14385</strain>
    </source>
</reference>
<evidence type="ECO:0000256" key="12">
    <source>
        <dbReference type="ARBA" id="ARBA00023125"/>
    </source>
</evidence>
<dbReference type="Gene3D" id="1.10.150.20">
    <property type="entry name" value="5' to 3' exonuclease, C-terminal subdomain"/>
    <property type="match status" value="1"/>
</dbReference>
<keyword evidence="13 15" id="KW-0234">DNA repair</keyword>
<dbReference type="GO" id="GO:0006261">
    <property type="term" value="P:DNA-templated DNA replication"/>
    <property type="evidence" value="ECO:0007669"/>
    <property type="project" value="UniProtKB-UniRule"/>
</dbReference>
<dbReference type="GO" id="GO:0042276">
    <property type="term" value="P:error-prone translesion synthesis"/>
    <property type="evidence" value="ECO:0007669"/>
    <property type="project" value="TreeGrafter"/>
</dbReference>
<sequence length="358" mass="40155">MNWRKIIHVDADSFYASVEMRENPGLIGQPIAVGGSTGRGVIATCNYEARKYGVRSAMPSSRARQLCPQLQILKPRFPLYRETSRQFHEIFRRYTEVIEPLSLDEAYLDVSEATACQGSATLIAEEIRASIKEELQLTVSAGVAPNKFLAKVGSDWNKPDGCFTLAPGQVASFVRELPVSRINGVGSVTAAKLEKLGATTCGELQAIPLETLARRFGKYGLRLSQLAHGEDNRPVQTSRIRKSISVENTYSDDLVDIDAMRTALEKILAELETRFHRIEEQYHPNKRFVKVKFDNFNQTTMEEVIPGNGEHWLQPGAYLALLESAWQRQSRPVRLLGAGLRLNPRHEVRESQLALFDN</sequence>
<dbReference type="Gene3D" id="3.30.70.270">
    <property type="match status" value="1"/>
</dbReference>
<dbReference type="InterPro" id="IPR001126">
    <property type="entry name" value="UmuC"/>
</dbReference>
<dbReference type="InterPro" id="IPR036775">
    <property type="entry name" value="DNA_pol_Y-fam_lit_finger_sf"/>
</dbReference>
<evidence type="ECO:0000256" key="6">
    <source>
        <dbReference type="ARBA" id="ARBA00022695"/>
    </source>
</evidence>
<keyword evidence="6 15" id="KW-0548">Nucleotidyltransferase</keyword>
<evidence type="ECO:0000256" key="9">
    <source>
        <dbReference type="ARBA" id="ARBA00022763"/>
    </source>
</evidence>
<comment type="cofactor">
    <cofactor evidence="15">
        <name>Mg(2+)</name>
        <dbReference type="ChEBI" id="CHEBI:18420"/>
    </cofactor>
    <text evidence="15">Binds 2 magnesium ions per subunit.</text>
</comment>
<keyword evidence="7 15" id="KW-0235">DNA replication</keyword>
<dbReference type="PROSITE" id="PS50173">
    <property type="entry name" value="UMUC"/>
    <property type="match status" value="1"/>
</dbReference>
<dbReference type="GO" id="GO:0009432">
    <property type="term" value="P:SOS response"/>
    <property type="evidence" value="ECO:0007669"/>
    <property type="project" value="TreeGrafter"/>
</dbReference>
<feature type="active site" evidence="15">
    <location>
        <position position="105"/>
    </location>
</feature>
<comment type="catalytic activity">
    <reaction evidence="14 15">
        <text>DNA(n) + a 2'-deoxyribonucleoside 5'-triphosphate = DNA(n+1) + diphosphate</text>
        <dbReference type="Rhea" id="RHEA:22508"/>
        <dbReference type="Rhea" id="RHEA-COMP:17339"/>
        <dbReference type="Rhea" id="RHEA-COMP:17340"/>
        <dbReference type="ChEBI" id="CHEBI:33019"/>
        <dbReference type="ChEBI" id="CHEBI:61560"/>
        <dbReference type="ChEBI" id="CHEBI:173112"/>
        <dbReference type="EC" id="2.7.7.7"/>
    </reaction>
</comment>
<keyword evidence="9 15" id="KW-0227">DNA damage</keyword>
<evidence type="ECO:0000256" key="4">
    <source>
        <dbReference type="ARBA" id="ARBA00022490"/>
    </source>
</evidence>
<proteinExistence type="inferred from homology"/>
<dbReference type="CDD" id="cd03586">
    <property type="entry name" value="PolY_Pol_IV_kappa"/>
    <property type="match status" value="1"/>
</dbReference>
<dbReference type="InterPro" id="IPR017961">
    <property type="entry name" value="DNA_pol_Y-fam_little_finger"/>
</dbReference>
<dbReference type="InterPro" id="IPR043128">
    <property type="entry name" value="Rev_trsase/Diguanyl_cyclase"/>
</dbReference>
<keyword evidence="3 15" id="KW-0515">Mutator protein</keyword>
<dbReference type="OrthoDB" id="9808813at2"/>
<evidence type="ECO:0000313" key="17">
    <source>
        <dbReference type="EMBL" id="QFU75662.1"/>
    </source>
</evidence>
<dbReference type="Pfam" id="PF11799">
    <property type="entry name" value="IMS_C"/>
    <property type="match status" value="1"/>
</dbReference>
<dbReference type="NCBIfam" id="NF002677">
    <property type="entry name" value="PRK02406.1"/>
    <property type="match status" value="1"/>
</dbReference>
<evidence type="ECO:0000256" key="7">
    <source>
        <dbReference type="ARBA" id="ARBA00022705"/>
    </source>
</evidence>
<feature type="domain" description="UmuC" evidence="16">
    <location>
        <begin position="6"/>
        <end position="186"/>
    </location>
</feature>
<dbReference type="InterPro" id="IPR050116">
    <property type="entry name" value="DNA_polymerase-Y"/>
</dbReference>
<dbReference type="GO" id="GO:0003684">
    <property type="term" value="F:damaged DNA binding"/>
    <property type="evidence" value="ECO:0007669"/>
    <property type="project" value="InterPro"/>
</dbReference>
<dbReference type="KEGG" id="halc:EY643_08350"/>
<dbReference type="Gene3D" id="3.40.1170.60">
    <property type="match status" value="1"/>
</dbReference>
<keyword evidence="5 15" id="KW-0808">Transferase</keyword>
<keyword evidence="4 15" id="KW-0963">Cytoplasm</keyword>
<dbReference type="RefSeq" id="WP_152661769.1">
    <property type="nucleotide sequence ID" value="NZ_CP036422.1"/>
</dbReference>
<evidence type="ECO:0000256" key="10">
    <source>
        <dbReference type="ARBA" id="ARBA00022842"/>
    </source>
</evidence>
<feature type="binding site" evidence="15">
    <location>
        <position position="10"/>
    </location>
    <ligand>
        <name>Mg(2+)</name>
        <dbReference type="ChEBI" id="CHEBI:18420"/>
    </ligand>
</feature>
<keyword evidence="18" id="KW-1185">Reference proteome</keyword>
<dbReference type="FunFam" id="3.40.1170.60:FF:000001">
    <property type="entry name" value="DNA polymerase IV"/>
    <property type="match status" value="1"/>
</dbReference>
<dbReference type="InterPro" id="IPR053848">
    <property type="entry name" value="IMS_HHH_1"/>
</dbReference>
<comment type="similarity">
    <text evidence="2 15">Belongs to the DNA polymerase type-Y family.</text>
</comment>
<accession>A0A5P9NIU9</accession>
<evidence type="ECO:0000256" key="8">
    <source>
        <dbReference type="ARBA" id="ARBA00022723"/>
    </source>
</evidence>
<dbReference type="InterPro" id="IPR022880">
    <property type="entry name" value="DNApol_IV"/>
</dbReference>
<keyword evidence="8 15" id="KW-0479">Metal-binding</keyword>
<dbReference type="GO" id="GO:0003887">
    <property type="term" value="F:DNA-directed DNA polymerase activity"/>
    <property type="evidence" value="ECO:0007669"/>
    <property type="project" value="UniProtKB-UniRule"/>
</dbReference>
<evidence type="ECO:0000256" key="5">
    <source>
        <dbReference type="ARBA" id="ARBA00022679"/>
    </source>
</evidence>
<evidence type="ECO:0000256" key="3">
    <source>
        <dbReference type="ARBA" id="ARBA00022457"/>
    </source>
</evidence>
<evidence type="ECO:0000256" key="11">
    <source>
        <dbReference type="ARBA" id="ARBA00022932"/>
    </source>
</evidence>
<dbReference type="SUPFAM" id="SSF56672">
    <property type="entry name" value="DNA/RNA polymerases"/>
    <property type="match status" value="1"/>
</dbReference>
<dbReference type="PANTHER" id="PTHR11076:SF33">
    <property type="entry name" value="DNA POLYMERASE KAPPA"/>
    <property type="match status" value="1"/>
</dbReference>
<evidence type="ECO:0000256" key="15">
    <source>
        <dbReference type="HAMAP-Rule" id="MF_01113"/>
    </source>
</evidence>
<dbReference type="GO" id="GO:0000287">
    <property type="term" value="F:magnesium ion binding"/>
    <property type="evidence" value="ECO:0007669"/>
    <property type="project" value="UniProtKB-UniRule"/>
</dbReference>
<name>A0A5P9NIU9_9GAMM</name>
<dbReference type="Pfam" id="PF21999">
    <property type="entry name" value="IMS_HHH_1"/>
    <property type="match status" value="1"/>
</dbReference>
<protein>
    <recommendedName>
        <fullName evidence="15">DNA polymerase IV</fullName>
        <shortName evidence="15">Pol IV</shortName>
        <ecNumber evidence="15">2.7.7.7</ecNumber>
    </recommendedName>
</protein>
<evidence type="ECO:0000256" key="13">
    <source>
        <dbReference type="ARBA" id="ARBA00023204"/>
    </source>
</evidence>
<evidence type="ECO:0000256" key="14">
    <source>
        <dbReference type="ARBA" id="ARBA00049244"/>
    </source>
</evidence>
<dbReference type="InterPro" id="IPR043502">
    <property type="entry name" value="DNA/RNA_pol_sf"/>
</dbReference>
<comment type="function">
    <text evidence="15">Poorly processive, error-prone DNA polymerase involved in untargeted mutagenesis. Copies undamaged DNA at stalled replication forks, which arise in vivo from mismatched or misaligned primer ends. These misaligned primers can be extended by PolIV. Exhibits no 3'-5' exonuclease (proofreading) activity. May be involved in translesional synthesis, in conjunction with the beta clamp from PolIII.</text>
</comment>
<keyword evidence="10 15" id="KW-0460">Magnesium</keyword>
<feature type="binding site" evidence="15">
    <location>
        <position position="104"/>
    </location>
    <ligand>
        <name>Mg(2+)</name>
        <dbReference type="ChEBI" id="CHEBI:18420"/>
    </ligand>
</feature>
<comment type="subunit">
    <text evidence="15">Monomer.</text>
</comment>
<dbReference type="Gene3D" id="3.30.1490.100">
    <property type="entry name" value="DNA polymerase, Y-family, little finger domain"/>
    <property type="match status" value="1"/>
</dbReference>
<dbReference type="Proteomes" id="UP000326287">
    <property type="component" value="Chromosome"/>
</dbReference>